<dbReference type="SUPFAM" id="SSF57850">
    <property type="entry name" value="RING/U-box"/>
    <property type="match status" value="1"/>
</dbReference>
<dbReference type="Pfam" id="PF04564">
    <property type="entry name" value="U-box"/>
    <property type="match status" value="1"/>
</dbReference>
<reference evidence="13" key="1">
    <citation type="journal article" date="2021" name="IMA Fungus">
        <title>Genomic characterization of three marine fungi, including Emericellopsis atlantica sp. nov. with signatures of a generalist lifestyle and marine biomass degradation.</title>
        <authorList>
            <person name="Hagestad O.C."/>
            <person name="Hou L."/>
            <person name="Andersen J.H."/>
            <person name="Hansen E.H."/>
            <person name="Altermark B."/>
            <person name="Li C."/>
            <person name="Kuhnert E."/>
            <person name="Cox R.J."/>
            <person name="Crous P.W."/>
            <person name="Spatafora J.W."/>
            <person name="Lail K."/>
            <person name="Amirebrahimi M."/>
            <person name="Lipzen A."/>
            <person name="Pangilinan J."/>
            <person name="Andreopoulos W."/>
            <person name="Hayes R.D."/>
            <person name="Ng V."/>
            <person name="Grigoriev I.V."/>
            <person name="Jackson S.A."/>
            <person name="Sutton T.D.S."/>
            <person name="Dobson A.D.W."/>
            <person name="Rama T."/>
        </authorList>
    </citation>
    <scope>NUCLEOTIDE SEQUENCE</scope>
    <source>
        <strain evidence="13">TRa3180A</strain>
    </source>
</reference>
<comment type="similarity">
    <text evidence="5">Belongs to the ubiquitin conjugation factor E4 family.</text>
</comment>
<evidence type="ECO:0000256" key="5">
    <source>
        <dbReference type="ARBA" id="ARBA00007434"/>
    </source>
</evidence>
<dbReference type="GO" id="GO:0000151">
    <property type="term" value="C:ubiquitin ligase complex"/>
    <property type="evidence" value="ECO:0007669"/>
    <property type="project" value="InterPro"/>
</dbReference>
<dbReference type="GO" id="GO:0005634">
    <property type="term" value="C:nucleus"/>
    <property type="evidence" value="ECO:0007669"/>
    <property type="project" value="UniProtKB-SubCell"/>
</dbReference>
<dbReference type="Gene3D" id="3.30.40.10">
    <property type="entry name" value="Zinc/RING finger domain, C3HC4 (zinc finger)"/>
    <property type="match status" value="1"/>
</dbReference>
<feature type="compositionally biased region" description="Low complexity" evidence="11">
    <location>
        <begin position="79"/>
        <end position="95"/>
    </location>
</feature>
<sequence length="1107" mass="125516">MDNEQQPPSPPEAPDKEKMEQIRRRRMEKLSGTAKSKSEEESSINQACGSSTTASAATPLVQEPPKTKINIRPAATTPSSSKNSSSSLALRSSSLDAPTIVRPTSKASSTSLKRPRAEYVEQNLRKALSRSTPAEDDTGVWEHRTLSHIFRITLDPEQHLDSSNHRLIYLPNLRQELEDELAPLTLTKDKLDSAIIEAVSSLPHGRPIFDYLLPAFTRVLKQAKALRGYANEKDAVLKEARRLCVSYCIFGAEMPELFGREPNPSRDSLTPYFLLEKTDDKFGEGYEFLGDLASRFDEDDTAKDMLMKTVAELSYRLDQMTMNDPYKPYIDALKALSKFPDIVIAISEHNLFHIKGLHGNVIENATLFGPFFSISPLQPEVTKEYFASPKTMAKQQISSSQDALRLTLRTHQTDLLEITDKFVRAHETSRKRTLDWFASIMNTNHKRRALQVDPKMVASDGFMVNVTVVLDELCTPFMDSTFSKIDKIDVDYLKRSPRVDIQDETKINADQNTSDAFYANKAEGTSNFVSELFFLGLAAHHYGTEAANLKLKSMDREIKHLISRITEFEGERIKFVNHPLALANFERQLKSYVDLLNKHMGRKLAVEGILLDKGMQAKSIQFMRYVTVWLLRVATQSDYTPDKIIKLPLTEDQPAAFKNLPEYALEDILSNFDFISRNIPDVLLSAVSDELIALCVTFLTNSSYIKNPYLKAKLVTLLFHGSWPVYHRKKGILGDALTGTKFANDHLLHALMKFYIECESTGTHTQFYDKFNIRYEIFQVIKVIWDNDIYKQRLKQESMVNVDFFLKFVNLLLNDATYVLDEALGKFPKIHELEKELGPDGPSLTAEQRTAKEEELASAEGQAQSYMQLTNETMAMMVLFTKNLSASFTMPEIVERVAAMLNYTLDQIVGVRSKHLKVSNMDKYHFAPKTLLREFVEIYLNLSNQQRFIDAVARDGRSFKPINFENAIKIVGKHSLKSNEDIMAFRGLKVRFEEAKLREDQEDEDLGEIPDDFLDPIMATLMVDPIILPISKQTVDRSTIQSHLLSDPNDPFNRTPLNIKDVIPDIELLARITVWREEMRAQAVAKRSAAAAAATTTETEAMDTTEG</sequence>
<feature type="region of interest" description="Disordered" evidence="11">
    <location>
        <begin position="1"/>
        <end position="118"/>
    </location>
</feature>
<evidence type="ECO:0000256" key="9">
    <source>
        <dbReference type="ARBA" id="ARBA00023110"/>
    </source>
</evidence>
<proteinExistence type="inferred from homology"/>
<dbReference type="EMBL" id="MU254461">
    <property type="protein sequence ID" value="KAG9240390.1"/>
    <property type="molecule type" value="Genomic_DNA"/>
</dbReference>
<keyword evidence="6" id="KW-0963">Cytoplasm</keyword>
<dbReference type="Pfam" id="PF10408">
    <property type="entry name" value="Ufd2P_core"/>
    <property type="match status" value="1"/>
</dbReference>
<evidence type="ECO:0000256" key="6">
    <source>
        <dbReference type="ARBA" id="ARBA00022490"/>
    </source>
</evidence>
<evidence type="ECO:0000313" key="13">
    <source>
        <dbReference type="EMBL" id="KAG9240390.1"/>
    </source>
</evidence>
<gene>
    <name evidence="13" type="ORF">BJ878DRAFT_546295</name>
</gene>
<comment type="subcellular location">
    <subcellularLocation>
        <location evidence="3">Cytoplasm</location>
    </subcellularLocation>
    <subcellularLocation>
        <location evidence="2">Nucleus</location>
    </subcellularLocation>
</comment>
<organism evidence="13 14">
    <name type="scientific">Calycina marina</name>
    <dbReference type="NCBI Taxonomy" id="1763456"/>
    <lineage>
        <taxon>Eukaryota</taxon>
        <taxon>Fungi</taxon>
        <taxon>Dikarya</taxon>
        <taxon>Ascomycota</taxon>
        <taxon>Pezizomycotina</taxon>
        <taxon>Leotiomycetes</taxon>
        <taxon>Helotiales</taxon>
        <taxon>Pezizellaceae</taxon>
        <taxon>Calycina</taxon>
    </lineage>
</organism>
<dbReference type="InterPro" id="IPR003613">
    <property type="entry name" value="Ubox_domain"/>
</dbReference>
<comment type="catalytic activity">
    <reaction evidence="1">
        <text>S-ubiquitinyl-[E2 ubiquitin-conjugating enzyme]-L-cysteine + [acceptor protein]-L-lysine = [E2 ubiquitin-conjugating enzyme]-L-cysteine + N(6)-ubiquitinyl-[acceptor protein]-L-lysine.</text>
        <dbReference type="EC" id="2.3.2.27"/>
    </reaction>
</comment>
<dbReference type="GO" id="GO:0034450">
    <property type="term" value="F:ubiquitin-ubiquitin ligase activity"/>
    <property type="evidence" value="ECO:0007669"/>
    <property type="project" value="InterPro"/>
</dbReference>
<dbReference type="GO" id="GO:0003755">
    <property type="term" value="F:peptidyl-prolyl cis-trans isomerase activity"/>
    <property type="evidence" value="ECO:0007669"/>
    <property type="project" value="UniProtKB-KW"/>
</dbReference>
<evidence type="ECO:0000256" key="1">
    <source>
        <dbReference type="ARBA" id="ARBA00000900"/>
    </source>
</evidence>
<comment type="caution">
    <text evidence="13">The sequence shown here is derived from an EMBL/GenBank/DDBJ whole genome shotgun (WGS) entry which is preliminary data.</text>
</comment>
<dbReference type="InterPro" id="IPR045132">
    <property type="entry name" value="UBE4"/>
</dbReference>
<evidence type="ECO:0000256" key="7">
    <source>
        <dbReference type="ARBA" id="ARBA00022679"/>
    </source>
</evidence>
<keyword evidence="8" id="KW-0833">Ubl conjugation pathway</keyword>
<dbReference type="Proteomes" id="UP000887226">
    <property type="component" value="Unassembled WGS sequence"/>
</dbReference>
<evidence type="ECO:0000256" key="4">
    <source>
        <dbReference type="ARBA" id="ARBA00004906"/>
    </source>
</evidence>
<dbReference type="PANTHER" id="PTHR13931">
    <property type="entry name" value="UBIQUITINATION FACTOR E4"/>
    <property type="match status" value="1"/>
</dbReference>
<keyword evidence="14" id="KW-1185">Reference proteome</keyword>
<evidence type="ECO:0000256" key="2">
    <source>
        <dbReference type="ARBA" id="ARBA00004123"/>
    </source>
</evidence>
<evidence type="ECO:0000313" key="14">
    <source>
        <dbReference type="Proteomes" id="UP000887226"/>
    </source>
</evidence>
<dbReference type="InterPro" id="IPR013083">
    <property type="entry name" value="Znf_RING/FYVE/PHD"/>
</dbReference>
<protein>
    <submittedName>
        <fullName evidence="13">Ubiquitin elongating factor core-domain-containing protein</fullName>
    </submittedName>
</protein>
<evidence type="ECO:0000256" key="11">
    <source>
        <dbReference type="SAM" id="MobiDB-lite"/>
    </source>
</evidence>
<evidence type="ECO:0000256" key="8">
    <source>
        <dbReference type="ARBA" id="ARBA00022786"/>
    </source>
</evidence>
<evidence type="ECO:0000259" key="12">
    <source>
        <dbReference type="PROSITE" id="PS51698"/>
    </source>
</evidence>
<dbReference type="GO" id="GO:0000209">
    <property type="term" value="P:protein polyubiquitination"/>
    <property type="evidence" value="ECO:0007669"/>
    <property type="project" value="TreeGrafter"/>
</dbReference>
<dbReference type="AlphaFoldDB" id="A0A9P8CBB5"/>
<keyword evidence="9" id="KW-0697">Rotamase</keyword>
<accession>A0A9P8CBB5</accession>
<dbReference type="GO" id="GO:0006511">
    <property type="term" value="P:ubiquitin-dependent protein catabolic process"/>
    <property type="evidence" value="ECO:0007669"/>
    <property type="project" value="InterPro"/>
</dbReference>
<feature type="compositionally biased region" description="Basic and acidic residues" evidence="11">
    <location>
        <begin position="13"/>
        <end position="22"/>
    </location>
</feature>
<evidence type="ECO:0000256" key="3">
    <source>
        <dbReference type="ARBA" id="ARBA00004496"/>
    </source>
</evidence>
<name>A0A9P8CBB5_9HELO</name>
<dbReference type="PANTHER" id="PTHR13931:SF2">
    <property type="entry name" value="UBIQUITIN CONJUGATION FACTOR E4 B"/>
    <property type="match status" value="1"/>
</dbReference>
<keyword evidence="9" id="KW-0413">Isomerase</keyword>
<dbReference type="OrthoDB" id="20295at2759"/>
<feature type="domain" description="U-box" evidence="12">
    <location>
        <begin position="1008"/>
        <end position="1082"/>
    </location>
</feature>
<dbReference type="GO" id="GO:0005737">
    <property type="term" value="C:cytoplasm"/>
    <property type="evidence" value="ECO:0007669"/>
    <property type="project" value="UniProtKB-SubCell"/>
</dbReference>
<evidence type="ECO:0000256" key="10">
    <source>
        <dbReference type="ARBA" id="ARBA00023242"/>
    </source>
</evidence>
<dbReference type="InterPro" id="IPR019474">
    <property type="entry name" value="Ub_conjug_fac_E4_core"/>
</dbReference>
<keyword evidence="7" id="KW-0808">Transferase</keyword>
<keyword evidence="10" id="KW-0539">Nucleus</keyword>
<dbReference type="FunFam" id="3.30.40.10:FF:000055">
    <property type="entry name" value="Ubiquitin conjugation factor e4 a"/>
    <property type="match status" value="1"/>
</dbReference>
<dbReference type="GO" id="GO:0036503">
    <property type="term" value="P:ERAD pathway"/>
    <property type="evidence" value="ECO:0007669"/>
    <property type="project" value="InterPro"/>
</dbReference>
<comment type="pathway">
    <text evidence="4">Protein modification; protein ubiquitination.</text>
</comment>
<dbReference type="SMART" id="SM00504">
    <property type="entry name" value="Ubox"/>
    <property type="match status" value="1"/>
</dbReference>
<dbReference type="PROSITE" id="PS51698">
    <property type="entry name" value="U_BOX"/>
    <property type="match status" value="1"/>
</dbReference>